<dbReference type="FunFam" id="2.60.40.10:FF:000333">
    <property type="entry name" value="Down syndrome cell adhesion molecule"/>
    <property type="match status" value="1"/>
</dbReference>
<keyword evidence="5" id="KW-0130">Cell adhesion</keyword>
<keyword evidence="18" id="KW-1185">Reference proteome</keyword>
<dbReference type="SMART" id="SM00409">
    <property type="entry name" value="IG"/>
    <property type="match status" value="7"/>
</dbReference>
<dbReference type="InterPro" id="IPR013783">
    <property type="entry name" value="Ig-like_fold"/>
</dbReference>
<dbReference type="GO" id="GO:0016020">
    <property type="term" value="C:membrane"/>
    <property type="evidence" value="ECO:0007669"/>
    <property type="project" value="UniProtKB-SubCell"/>
</dbReference>
<reference evidence="17" key="2">
    <citation type="submission" date="2018-11" db="EMBL/GenBank/DDBJ databases">
        <title>Trombidioid mite genomics.</title>
        <authorList>
            <person name="Dong X."/>
        </authorList>
    </citation>
    <scope>NUCLEOTIDE SEQUENCE</scope>
    <source>
        <strain evidence="17">UoL-WK</strain>
    </source>
</reference>
<comment type="caution">
    <text evidence="17">The sequence shown here is derived from an EMBL/GenBank/DDBJ whole genome shotgun (WGS) entry which is preliminary data.</text>
</comment>
<dbReference type="EMBL" id="NCKU01001424">
    <property type="protein sequence ID" value="RWS12133.1"/>
    <property type="molecule type" value="Genomic_DNA"/>
</dbReference>
<dbReference type="PROSITE" id="PS50853">
    <property type="entry name" value="FN3"/>
    <property type="match status" value="4"/>
</dbReference>
<dbReference type="GO" id="GO:0007399">
    <property type="term" value="P:nervous system development"/>
    <property type="evidence" value="ECO:0007669"/>
    <property type="project" value="UniProtKB-KW"/>
</dbReference>
<proteinExistence type="predicted"/>
<feature type="domain" description="Fibronectin type-III" evidence="15">
    <location>
        <begin position="1044"/>
        <end position="1140"/>
    </location>
</feature>
<evidence type="ECO:0000313" key="16">
    <source>
        <dbReference type="EMBL" id="RWS12133.1"/>
    </source>
</evidence>
<evidence type="ECO:0000256" key="13">
    <source>
        <dbReference type="SAM" id="Phobius"/>
    </source>
</evidence>
<feature type="domain" description="Fibronectin type-III" evidence="15">
    <location>
        <begin position="845"/>
        <end position="944"/>
    </location>
</feature>
<dbReference type="GO" id="GO:0045202">
    <property type="term" value="C:synapse"/>
    <property type="evidence" value="ECO:0007669"/>
    <property type="project" value="UniProtKB-SubCell"/>
</dbReference>
<dbReference type="EMBL" id="NCKU01001397">
    <property type="protein sequence ID" value="RWS12204.1"/>
    <property type="molecule type" value="Genomic_DNA"/>
</dbReference>
<keyword evidence="9 13" id="KW-0472">Membrane</keyword>
<dbReference type="InterPro" id="IPR007110">
    <property type="entry name" value="Ig-like_dom"/>
</dbReference>
<evidence type="ECO:0000256" key="9">
    <source>
        <dbReference type="ARBA" id="ARBA00023136"/>
    </source>
</evidence>
<dbReference type="FunFam" id="2.60.40.10:FF:000032">
    <property type="entry name" value="palladin isoform X1"/>
    <property type="match status" value="1"/>
</dbReference>
<dbReference type="OrthoDB" id="152385at2759"/>
<dbReference type="SUPFAM" id="SSF49265">
    <property type="entry name" value="Fibronectin type III"/>
    <property type="match status" value="2"/>
</dbReference>
<dbReference type="InterPro" id="IPR056754">
    <property type="entry name" value="DSCAM/DSCAML_C"/>
</dbReference>
<dbReference type="InterPro" id="IPR013098">
    <property type="entry name" value="Ig_I-set"/>
</dbReference>
<feature type="domain" description="Ig-like" evidence="14">
    <location>
        <begin position="303"/>
        <end position="396"/>
    </location>
</feature>
<organism evidence="17 18">
    <name type="scientific">Dinothrombium tinctorium</name>
    <dbReference type="NCBI Taxonomy" id="1965070"/>
    <lineage>
        <taxon>Eukaryota</taxon>
        <taxon>Metazoa</taxon>
        <taxon>Ecdysozoa</taxon>
        <taxon>Arthropoda</taxon>
        <taxon>Chelicerata</taxon>
        <taxon>Arachnida</taxon>
        <taxon>Acari</taxon>
        <taxon>Acariformes</taxon>
        <taxon>Trombidiformes</taxon>
        <taxon>Prostigmata</taxon>
        <taxon>Anystina</taxon>
        <taxon>Parasitengona</taxon>
        <taxon>Trombidioidea</taxon>
        <taxon>Trombidiidae</taxon>
        <taxon>Dinothrombium</taxon>
    </lineage>
</organism>
<sequence length="1355" mass="151774">IQQAFDVNVYDEFAIRGNTGVLRCHIPSYVLDYVAVESWIRSDNVVIKPHLSTALDSRYLLFPSGELHVKNVRQQDIEFTYRCQIMDQLSGKTTLSNTAARLVVTESKEIAPRLIHRINSIKVRHNGNALIPCAAEGYPIVTVKWYKQHANTGNSLSPLEPITNRIQQHSDGTLVIYNAISEDSGQYLCVVNNNLGEQRTVTKLTVVAPLKATINPLLKTVSIGSFLTINCSILGHPIGDIIWFKDGKALLIDGVKYKTGSSRDTLTIQSIATDDKGIYQCLVSNEEESSQASIIITISYVAPELVLKPKNVTTKPDSRISLKCAAKGNPLPQISWTTYGQPVYDSGTFRIGDYVSSDGLVISFINISRISVQEGGMYQCRAINDFGTDSSSVWISVMGPPFIKPMNNVTVVAGENVFINCPYSAHHLSSILWHKGLRLLPLNRRQIVFSNGTLSVQSVSRPEDEGEYKCVVKNSGGEFFERSVHIKVLVAPTIATFNFPNSLQEGMRASITCTVTTGDPPIEIRWFKNGVLASVQENVYLENVDDFISNLIFKPLKQEHSGQYACVASNEAASVNHTVILSVDAPPRWRIEPSDKSAIVGHSLTVDCQAYGKPEPRVLWKKMSEDTMPGAYKTVISGSRIQTLVNGSLYFIDIHANDSGLYMCEASNGIGLAISAVIKVTVHIPAHFIEKYQSIKARKSEKVELVCKSLGELPIKVTWSKDGQFVDKMFTQYDIQEDASKQPDVPFGLRVMSVNSRNVQIGWTKPFDGHNSITKYIVQYKEANGVWERNSKEFTVDGIRTDTFIRSLLPITVYQLRVRAENNLGLSDWSDVLSVTTEEEVPEDVPKHIQVTAIGSKSIKVSWQRPSTKYHLAKVTGYYVGYKKHQNDASFVFKTVKSDTRETHYSTEITGLSKATKYSIIVQAFNSKGAGPLSDEIVVETTEFDIPRPPHLKVLSVTSNTIELTWSQPLEEENPIFGYILRYKKEDENQWHESQLMSDVKSHSLTALQCGTTHLISMQAFNTLGRSKASDIVSVKTLGSVPLAPEKENFIIVNSTFLLLNFNSWFDTDCQIDYFSVQYKRKNAETFVQLLDDAYFTDRIAYIRHLEPATWYDVWISARNGAGITEAQYRIATLTETGEFLHQQGDTNSAQIISLIVPLLSIVGVLLIIALFAVAFFYCNQETRNRSMINYSSSSADCSRKESECYAMNEMSIEKPNFIDHQQSADHHYNGDECVYLPSPYASTRIAANAVDCERMDRNQFLARNTSRSSSNVYDVPQNKHQAAMSTNAIEVPFLAEVKRGNDFQQQMEDNQSLGLRSDASSKNNRRALSLWNCNNSYGHILYERSNFRQDQEHE</sequence>
<feature type="domain" description="Ig-like" evidence="14">
    <location>
        <begin position="685"/>
        <end position="724"/>
    </location>
</feature>
<evidence type="ECO:0000256" key="6">
    <source>
        <dbReference type="ARBA" id="ARBA00022902"/>
    </source>
</evidence>
<keyword evidence="11" id="KW-0393">Immunoglobulin domain</keyword>
<dbReference type="Proteomes" id="UP000285301">
    <property type="component" value="Unassembled WGS sequence"/>
</dbReference>
<dbReference type="PANTHER" id="PTHR44170">
    <property type="entry name" value="PROTEIN SIDEKICK"/>
    <property type="match status" value="1"/>
</dbReference>
<protein>
    <submittedName>
        <fullName evidence="17">Down syndrome cell adhesion molecule-like protein Dscam2</fullName>
    </submittedName>
</protein>
<evidence type="ECO:0000256" key="10">
    <source>
        <dbReference type="ARBA" id="ARBA00023157"/>
    </source>
</evidence>
<dbReference type="InterPro" id="IPR003599">
    <property type="entry name" value="Ig_sub"/>
</dbReference>
<evidence type="ECO:0000259" key="15">
    <source>
        <dbReference type="PROSITE" id="PS50853"/>
    </source>
</evidence>
<evidence type="ECO:0000313" key="17">
    <source>
        <dbReference type="EMBL" id="RWS12204.1"/>
    </source>
</evidence>
<feature type="domain" description="Ig-like" evidence="14">
    <location>
        <begin position="492"/>
        <end position="582"/>
    </location>
</feature>
<dbReference type="Pfam" id="PF00041">
    <property type="entry name" value="fn3"/>
    <property type="match status" value="3"/>
</dbReference>
<evidence type="ECO:0000256" key="2">
    <source>
        <dbReference type="ARBA" id="ARBA00022692"/>
    </source>
</evidence>
<keyword evidence="6" id="KW-0524">Neurogenesis</keyword>
<feature type="non-terminal residue" evidence="17">
    <location>
        <position position="1"/>
    </location>
</feature>
<dbReference type="PROSITE" id="PS50835">
    <property type="entry name" value="IG_LIKE"/>
    <property type="match status" value="7"/>
</dbReference>
<keyword evidence="8" id="KW-0770">Synapse</keyword>
<dbReference type="Pfam" id="PF25059">
    <property type="entry name" value="FN3_DSCAM-DSCAML_C"/>
    <property type="match status" value="1"/>
</dbReference>
<dbReference type="Pfam" id="PF13927">
    <property type="entry name" value="Ig_3"/>
    <property type="match status" value="3"/>
</dbReference>
<gene>
    <name evidence="17" type="ORF">B4U79_10019</name>
    <name evidence="16" type="ORF">B4U79_11425</name>
</gene>
<feature type="domain" description="Ig-like" evidence="14">
    <location>
        <begin position="587"/>
        <end position="681"/>
    </location>
</feature>
<keyword evidence="7 13" id="KW-1133">Transmembrane helix</keyword>
<dbReference type="FunFam" id="2.60.40.10:FF:000028">
    <property type="entry name" value="Neuronal cell adhesion molecule"/>
    <property type="match status" value="1"/>
</dbReference>
<keyword evidence="3" id="KW-0732">Signal</keyword>
<keyword evidence="10" id="KW-1015">Disulfide bond</keyword>
<evidence type="ECO:0000256" key="8">
    <source>
        <dbReference type="ARBA" id="ARBA00023018"/>
    </source>
</evidence>
<evidence type="ECO:0000256" key="3">
    <source>
        <dbReference type="ARBA" id="ARBA00022729"/>
    </source>
</evidence>
<dbReference type="InterPro" id="IPR003598">
    <property type="entry name" value="Ig_sub2"/>
</dbReference>
<evidence type="ECO:0000256" key="5">
    <source>
        <dbReference type="ARBA" id="ARBA00022889"/>
    </source>
</evidence>
<reference evidence="17 18" key="1">
    <citation type="journal article" date="2018" name="Gigascience">
        <title>Genomes of trombidid mites reveal novel predicted allergens and laterally-transferred genes associated with secondary metabolism.</title>
        <authorList>
            <person name="Dong X."/>
            <person name="Chaisiri K."/>
            <person name="Xia D."/>
            <person name="Armstrong S.D."/>
            <person name="Fang Y."/>
            <person name="Donnelly M.J."/>
            <person name="Kadowaki T."/>
            <person name="McGarry J.W."/>
            <person name="Darby A.C."/>
            <person name="Makepeace B.L."/>
        </authorList>
    </citation>
    <scope>NUCLEOTIDE SEQUENCE [LARGE SCALE GENOMIC DNA]</scope>
    <source>
        <strain evidence="17">UoL-WK</strain>
    </source>
</reference>
<evidence type="ECO:0000259" key="14">
    <source>
        <dbReference type="PROSITE" id="PS50835"/>
    </source>
</evidence>
<dbReference type="CDD" id="cd20958">
    <property type="entry name" value="IgI_5_Dscam"/>
    <property type="match status" value="1"/>
</dbReference>
<dbReference type="SUPFAM" id="SSF48726">
    <property type="entry name" value="Immunoglobulin"/>
    <property type="match status" value="8"/>
</dbReference>
<evidence type="ECO:0000256" key="11">
    <source>
        <dbReference type="ARBA" id="ARBA00023319"/>
    </source>
</evidence>
<dbReference type="GO" id="GO:0098609">
    <property type="term" value="P:cell-cell adhesion"/>
    <property type="evidence" value="ECO:0007669"/>
    <property type="project" value="TreeGrafter"/>
</dbReference>
<keyword evidence="2 13" id="KW-0812">Transmembrane</keyword>
<dbReference type="InterPro" id="IPR003961">
    <property type="entry name" value="FN3_dom"/>
</dbReference>
<dbReference type="GO" id="GO:0030154">
    <property type="term" value="P:cell differentiation"/>
    <property type="evidence" value="ECO:0007669"/>
    <property type="project" value="UniProtKB-ARBA"/>
</dbReference>
<dbReference type="Pfam" id="PF07679">
    <property type="entry name" value="I-set"/>
    <property type="match status" value="3"/>
</dbReference>
<accession>A0A3S3Q1N5</accession>
<dbReference type="InterPro" id="IPR036179">
    <property type="entry name" value="Ig-like_dom_sf"/>
</dbReference>
<feature type="domain" description="Fibronectin type-III" evidence="15">
    <location>
        <begin position="946"/>
        <end position="1040"/>
    </location>
</feature>
<dbReference type="CDD" id="cd00063">
    <property type="entry name" value="FN3"/>
    <property type="match status" value="4"/>
</dbReference>
<evidence type="ECO:0000256" key="12">
    <source>
        <dbReference type="ARBA" id="ARBA00034103"/>
    </source>
</evidence>
<evidence type="ECO:0000313" key="18">
    <source>
        <dbReference type="Proteomes" id="UP000285301"/>
    </source>
</evidence>
<dbReference type="SMART" id="SM00060">
    <property type="entry name" value="FN3"/>
    <property type="match status" value="4"/>
</dbReference>
<dbReference type="InterPro" id="IPR036116">
    <property type="entry name" value="FN3_sf"/>
</dbReference>
<feature type="transmembrane region" description="Helical" evidence="13">
    <location>
        <begin position="1152"/>
        <end position="1179"/>
    </location>
</feature>
<dbReference type="SMART" id="SM00408">
    <property type="entry name" value="IGc2"/>
    <property type="match status" value="6"/>
</dbReference>
<feature type="non-terminal residue" evidence="17">
    <location>
        <position position="1355"/>
    </location>
</feature>
<dbReference type="FunFam" id="2.60.40.10:FF:000104">
    <property type="entry name" value="Down syndrome cell adhesion molecule b"/>
    <property type="match status" value="1"/>
</dbReference>
<feature type="domain" description="Ig-like" evidence="14">
    <location>
        <begin position="400"/>
        <end position="485"/>
    </location>
</feature>
<feature type="domain" description="Ig-like" evidence="14">
    <location>
        <begin position="209"/>
        <end position="297"/>
    </location>
</feature>
<comment type="subcellular location">
    <subcellularLocation>
        <location evidence="1">Membrane</location>
        <topology evidence="1">Single-pass membrane protein</topology>
    </subcellularLocation>
    <subcellularLocation>
        <location evidence="12">Synapse</location>
    </subcellularLocation>
</comment>
<dbReference type="InterPro" id="IPR013106">
    <property type="entry name" value="Ig_V-set"/>
</dbReference>
<dbReference type="PANTHER" id="PTHR44170:SF56">
    <property type="entry name" value="FIBRONECTIN TYPE-III DOMAIN-CONTAINING PROTEIN"/>
    <property type="match status" value="1"/>
</dbReference>
<feature type="domain" description="Fibronectin type-III" evidence="15">
    <location>
        <begin position="745"/>
        <end position="840"/>
    </location>
</feature>
<keyword evidence="4" id="KW-0677">Repeat</keyword>
<name>A0A3S3Q1N5_9ACAR</name>
<feature type="domain" description="Ig-like" evidence="14">
    <location>
        <begin position="112"/>
        <end position="202"/>
    </location>
</feature>
<dbReference type="GO" id="GO:0009653">
    <property type="term" value="P:anatomical structure morphogenesis"/>
    <property type="evidence" value="ECO:0007669"/>
    <property type="project" value="UniProtKB-ARBA"/>
</dbReference>
<evidence type="ECO:0000256" key="7">
    <source>
        <dbReference type="ARBA" id="ARBA00022989"/>
    </source>
</evidence>
<dbReference type="SMART" id="SM00406">
    <property type="entry name" value="IGv"/>
    <property type="match status" value="3"/>
</dbReference>
<evidence type="ECO:0000256" key="4">
    <source>
        <dbReference type="ARBA" id="ARBA00022737"/>
    </source>
</evidence>
<dbReference type="Gene3D" id="2.60.40.10">
    <property type="entry name" value="Immunoglobulins"/>
    <property type="match status" value="11"/>
</dbReference>
<evidence type="ECO:0000256" key="1">
    <source>
        <dbReference type="ARBA" id="ARBA00004167"/>
    </source>
</evidence>
<dbReference type="STRING" id="1965070.A0A3S3Q1N5"/>